<organism evidence="2 3">
    <name type="scientific">Entamoeba invadens IP1</name>
    <dbReference type="NCBI Taxonomy" id="370355"/>
    <lineage>
        <taxon>Eukaryota</taxon>
        <taxon>Amoebozoa</taxon>
        <taxon>Evosea</taxon>
        <taxon>Archamoebae</taxon>
        <taxon>Mastigamoebida</taxon>
        <taxon>Entamoebidae</taxon>
        <taxon>Entamoeba</taxon>
    </lineage>
</organism>
<dbReference type="OrthoDB" id="300641at2759"/>
<reference evidence="2 3" key="1">
    <citation type="submission" date="2012-10" db="EMBL/GenBank/DDBJ databases">
        <authorList>
            <person name="Zafar N."/>
            <person name="Inman J."/>
            <person name="Hall N."/>
            <person name="Lorenzi H."/>
            <person name="Caler E."/>
        </authorList>
    </citation>
    <scope>NUCLEOTIDE SEQUENCE [LARGE SCALE GENOMIC DNA]</scope>
    <source>
        <strain evidence="2 3">IP1</strain>
    </source>
</reference>
<keyword evidence="1" id="KW-1133">Transmembrane helix</keyword>
<dbReference type="RefSeq" id="XP_004258599.1">
    <property type="nucleotide sequence ID" value="XM_004258551.1"/>
</dbReference>
<evidence type="ECO:0000313" key="2">
    <source>
        <dbReference type="EMBL" id="ELP91828.1"/>
    </source>
</evidence>
<feature type="transmembrane region" description="Helical" evidence="1">
    <location>
        <begin position="135"/>
        <end position="153"/>
    </location>
</feature>
<evidence type="ECO:0000256" key="1">
    <source>
        <dbReference type="SAM" id="Phobius"/>
    </source>
</evidence>
<dbReference type="InterPro" id="IPR009030">
    <property type="entry name" value="Growth_fac_rcpt_cys_sf"/>
</dbReference>
<dbReference type="KEGG" id="eiv:EIN_158980"/>
<dbReference type="Gene3D" id="2.10.220.10">
    <property type="entry name" value="Hormone Receptor, Insulin-like Growth Factor Receptor 1, Chain A, domain 2"/>
    <property type="match status" value="2"/>
</dbReference>
<dbReference type="GeneID" id="14890810"/>
<evidence type="ECO:0008006" key="4">
    <source>
        <dbReference type="Google" id="ProtNLM"/>
    </source>
</evidence>
<proteinExistence type="predicted"/>
<dbReference type="VEuPathDB" id="AmoebaDB:EIN_158980"/>
<dbReference type="SUPFAM" id="SSF57184">
    <property type="entry name" value="Growth factor receptor domain"/>
    <property type="match status" value="1"/>
</dbReference>
<protein>
    <recommendedName>
        <fullName evidence="4">Furin repeat-containing protein</fullName>
    </recommendedName>
</protein>
<keyword evidence="1" id="KW-0472">Membrane</keyword>
<keyword evidence="3" id="KW-1185">Reference proteome</keyword>
<evidence type="ECO:0000313" key="3">
    <source>
        <dbReference type="Proteomes" id="UP000014680"/>
    </source>
</evidence>
<dbReference type="EMBL" id="KB206421">
    <property type="protein sequence ID" value="ELP91828.1"/>
    <property type="molecule type" value="Genomic_DNA"/>
</dbReference>
<accession>L7FND9</accession>
<dbReference type="AlphaFoldDB" id="L7FND9"/>
<keyword evidence="1" id="KW-0812">Transmembrane</keyword>
<gene>
    <name evidence="2" type="ORF">EIN_158980</name>
</gene>
<sequence>MKKCVKDKCPDNYFTVEKTCKACASGCKTCTKADDCSACVSGKYLEEGLMKCVDKCEPGFFKKNETNCDKCSEKCAKCSVFEICDKCVDGAIMNENKCVEKCPKGSFEFDGKCAKCKEPSQYQKPCTDIECEICTASSSYAILVLFALALILLF</sequence>
<name>L7FND9_ENTIV</name>
<dbReference type="SMART" id="SM00261">
    <property type="entry name" value="FU"/>
    <property type="match status" value="2"/>
</dbReference>
<dbReference type="InterPro" id="IPR006212">
    <property type="entry name" value="Furin_repeat"/>
</dbReference>
<dbReference type="Proteomes" id="UP000014680">
    <property type="component" value="Unassembled WGS sequence"/>
</dbReference>